<dbReference type="InterPro" id="IPR056405">
    <property type="entry name" value="ARM_CUL7_CUL9"/>
</dbReference>
<dbReference type="Gene3D" id="3.30.230.130">
    <property type="entry name" value="Cullin, Chain C, Domain 2"/>
    <property type="match status" value="1"/>
</dbReference>
<evidence type="ECO:0000256" key="1">
    <source>
        <dbReference type="ARBA" id="ARBA00022843"/>
    </source>
</evidence>
<evidence type="ECO:0000256" key="4">
    <source>
        <dbReference type="SAM" id="MobiDB-lite"/>
    </source>
</evidence>
<dbReference type="SUPFAM" id="SSF49785">
    <property type="entry name" value="Galactose-binding domain-like"/>
    <property type="match status" value="1"/>
</dbReference>
<dbReference type="InterPro" id="IPR008979">
    <property type="entry name" value="Galactose-bd-like_sf"/>
</dbReference>
<dbReference type="Proteomes" id="UP000826234">
    <property type="component" value="Unassembled WGS sequence"/>
</dbReference>
<comment type="caution">
    <text evidence="7">The sequence shown here is derived from an EMBL/GenBank/DDBJ whole genome shotgun (WGS) entry which is preliminary data.</text>
</comment>
<keyword evidence="1" id="KW-0832">Ubl conjugation</keyword>
<evidence type="ECO:0008006" key="9">
    <source>
        <dbReference type="Google" id="ProtNLM"/>
    </source>
</evidence>
<evidence type="ECO:0000313" key="8">
    <source>
        <dbReference type="Proteomes" id="UP000826234"/>
    </source>
</evidence>
<gene>
    <name evidence="7" type="ORF">JD844_025458</name>
</gene>
<organism evidence="7 8">
    <name type="scientific">Phrynosoma platyrhinos</name>
    <name type="common">Desert horned lizard</name>
    <dbReference type="NCBI Taxonomy" id="52577"/>
    <lineage>
        <taxon>Eukaryota</taxon>
        <taxon>Metazoa</taxon>
        <taxon>Chordata</taxon>
        <taxon>Craniata</taxon>
        <taxon>Vertebrata</taxon>
        <taxon>Euteleostomi</taxon>
        <taxon>Lepidosauria</taxon>
        <taxon>Squamata</taxon>
        <taxon>Bifurcata</taxon>
        <taxon>Unidentata</taxon>
        <taxon>Episquamata</taxon>
        <taxon>Toxicofera</taxon>
        <taxon>Iguania</taxon>
        <taxon>Phrynosomatidae</taxon>
        <taxon>Phrynosomatinae</taxon>
        <taxon>Phrynosoma</taxon>
    </lineage>
</organism>
<dbReference type="PANTHER" id="PTHR22771:SF4">
    <property type="entry name" value="CULLIN 7-RELATED"/>
    <property type="match status" value="1"/>
</dbReference>
<dbReference type="Pfam" id="PF24742">
    <property type="entry name" value="ARM_CUL7_CUL9"/>
    <property type="match status" value="1"/>
</dbReference>
<reference evidence="7 8" key="1">
    <citation type="journal article" date="2022" name="Gigascience">
        <title>A chromosome-level genome assembly and annotation of the desert horned lizard, Phrynosoma platyrhinos, provides insight into chromosomal rearrangements among reptiles.</title>
        <authorList>
            <person name="Koochekian N."/>
            <person name="Ascanio A."/>
            <person name="Farleigh K."/>
            <person name="Card D.C."/>
            <person name="Schield D.R."/>
            <person name="Castoe T.A."/>
            <person name="Jezkova T."/>
        </authorList>
    </citation>
    <scope>NUCLEOTIDE SEQUENCE [LARGE SCALE GENOMIC DNA]</scope>
    <source>
        <strain evidence="7">NK-2021</strain>
    </source>
</reference>
<evidence type="ECO:0000256" key="3">
    <source>
        <dbReference type="RuleBase" id="RU003829"/>
    </source>
</evidence>
<evidence type="ECO:0000313" key="7">
    <source>
        <dbReference type="EMBL" id="KAH0622787.1"/>
    </source>
</evidence>
<comment type="similarity">
    <text evidence="2 3">Belongs to the cullin family.</text>
</comment>
<dbReference type="EMBL" id="JAIPUX010003289">
    <property type="protein sequence ID" value="KAH0622787.1"/>
    <property type="molecule type" value="Genomic_DNA"/>
</dbReference>
<dbReference type="InterPro" id="IPR036317">
    <property type="entry name" value="Cullin_homology_sf"/>
</dbReference>
<evidence type="ECO:0000259" key="5">
    <source>
        <dbReference type="PROSITE" id="PS50069"/>
    </source>
</evidence>
<dbReference type="InterPro" id="IPR016158">
    <property type="entry name" value="Cullin_homology"/>
</dbReference>
<dbReference type="InterPro" id="IPR001373">
    <property type="entry name" value="Cullin_N"/>
</dbReference>
<evidence type="ECO:0000259" key="6">
    <source>
        <dbReference type="PROSITE" id="PS51284"/>
    </source>
</evidence>
<keyword evidence="8" id="KW-1185">Reference proteome</keyword>
<dbReference type="PANTHER" id="PTHR22771">
    <property type="entry name" value="CULLIN AND GALACTOSE-BINDING DOMAIN-CONTAINING"/>
    <property type="match status" value="1"/>
</dbReference>
<dbReference type="Gene3D" id="2.60.120.260">
    <property type="entry name" value="Galactose-binding domain-like"/>
    <property type="match status" value="1"/>
</dbReference>
<sequence length="797" mass="91409">MKHIKEHCLILNKCLANSQKDDVPWHKTIDPCLSSMIAHINDREIVQEFIHFLHRLATINKDYAVLMCCMGAQEALTKVVEKHSSSLLWVTEMGDILSNCEKYASLYKTLTVSILAGCIQMVLGQIEEHRRSHQPINIPFFDVLLHNLCQGCSMEVKEDKCWERVEVSSNPQMANKLTDGNPKTFWESNGSTGSHYINVYMHRGVVVQQMSLLVASEDSSYMPARIMVMGGESTSSISTKLNMVNIPPSANRVILLENMSCFWPIIQIKIKRCQQGGIDARVRGLKVLGPKPTFWPIFKEQLCRRTFLFYTTKAHAWCQEISEDRMQLLQLFNRLNSALRHEQMFADRFLPDDEAAQALGKTCWEALITSLVQSITSPDPSGISPLSWLLSQYLENLEAAWNAKSQAAIFNSRVRRLSNLLVHVDSSSPEPEELNPPMQSNGKNKESSSGAVKAAVKKPSSTTGITQCWKDVVQQQVKQFLESSWQASDFVEQYCSTYLRLRTAMEELFGQQMSFMLALCHGFSGGLLQLSFLTAMHFTWHLLCCDPQVSEQFARYIDHWIQESWADSGNVETLQRLQQSLEPILFLAGLELANTFEHFYRYYLGDRLLSQGKTWLECAVVEHIGLCFPNRFPQQMLKNLSELEEQQQQFHLFQLQQLDKRLLQLDRDGKCKEEEEGEMLEEETEVKMLALSPRCWTISPHWYMEEPDRFFPSPLSLQLDKFANFYTQSECECQGHFGLELRKPRHLQWTWLGHAELEYQGCTLHVSTLQMYILLCFNNAEVLTALILIGFASLTCL</sequence>
<feature type="region of interest" description="Disordered" evidence="4">
    <location>
        <begin position="426"/>
        <end position="450"/>
    </location>
</feature>
<protein>
    <recommendedName>
        <fullName evidence="9">Cullin-9</fullName>
    </recommendedName>
</protein>
<dbReference type="InterPro" id="IPR045093">
    <property type="entry name" value="Cullin"/>
</dbReference>
<dbReference type="Pfam" id="PF00888">
    <property type="entry name" value="Cullin"/>
    <property type="match status" value="1"/>
</dbReference>
<accession>A0ABQ7SZU7</accession>
<feature type="domain" description="Cullin family profile" evidence="5">
    <location>
        <begin position="548"/>
        <end position="784"/>
    </location>
</feature>
<feature type="compositionally biased region" description="Polar residues" evidence="4">
    <location>
        <begin position="438"/>
        <end position="450"/>
    </location>
</feature>
<dbReference type="PROSITE" id="PS51284">
    <property type="entry name" value="DOC"/>
    <property type="match status" value="1"/>
</dbReference>
<dbReference type="Pfam" id="PF03256">
    <property type="entry name" value="ANAPC10"/>
    <property type="match status" value="1"/>
</dbReference>
<dbReference type="InterPro" id="IPR004939">
    <property type="entry name" value="APC_su10/DOC_dom"/>
</dbReference>
<evidence type="ECO:0000256" key="2">
    <source>
        <dbReference type="PROSITE-ProRule" id="PRU00330"/>
    </source>
</evidence>
<dbReference type="SMART" id="SM01337">
    <property type="entry name" value="APC10"/>
    <property type="match status" value="1"/>
</dbReference>
<feature type="domain" description="DOC" evidence="6">
    <location>
        <begin position="135"/>
        <end position="314"/>
    </location>
</feature>
<dbReference type="SUPFAM" id="SSF75632">
    <property type="entry name" value="Cullin homology domain"/>
    <property type="match status" value="1"/>
</dbReference>
<proteinExistence type="inferred from homology"/>
<name>A0ABQ7SZU7_PHRPL</name>
<dbReference type="PROSITE" id="PS50069">
    <property type="entry name" value="CULLIN_2"/>
    <property type="match status" value="1"/>
</dbReference>